<name>A0ABX1ZMN4_9BACL</name>
<dbReference type="Gene3D" id="3.40.50.2000">
    <property type="entry name" value="Glycogen Phosphorylase B"/>
    <property type="match status" value="1"/>
</dbReference>
<gene>
    <name evidence="1" type="ORF">GC097_09640</name>
</gene>
<dbReference type="Proteomes" id="UP000618579">
    <property type="component" value="Unassembled WGS sequence"/>
</dbReference>
<comment type="caution">
    <text evidence="1">The sequence shown here is derived from an EMBL/GenBank/DDBJ whole genome shotgun (WGS) entry which is preliminary data.</text>
</comment>
<dbReference type="EMBL" id="WHNZ01000017">
    <property type="protein sequence ID" value="NOV00275.1"/>
    <property type="molecule type" value="Genomic_DNA"/>
</dbReference>
<reference evidence="1 2" key="1">
    <citation type="submission" date="2019-10" db="EMBL/GenBank/DDBJ databases">
        <title>Description of Paenibacillus pedi sp. nov.</title>
        <authorList>
            <person name="Carlier A."/>
            <person name="Qi S."/>
        </authorList>
    </citation>
    <scope>NUCLEOTIDE SEQUENCE [LARGE SCALE GENOMIC DNA]</scope>
    <source>
        <strain evidence="1 2">LMG 31457</strain>
    </source>
</reference>
<protein>
    <recommendedName>
        <fullName evidence="3">Glycosyltransferase involved in cell wall biosynthesis</fullName>
    </recommendedName>
</protein>
<dbReference type="RefSeq" id="WP_171683133.1">
    <property type="nucleotide sequence ID" value="NZ_WHNZ01000017.1"/>
</dbReference>
<proteinExistence type="predicted"/>
<evidence type="ECO:0000313" key="1">
    <source>
        <dbReference type="EMBL" id="NOV00275.1"/>
    </source>
</evidence>
<evidence type="ECO:0008006" key="3">
    <source>
        <dbReference type="Google" id="ProtNLM"/>
    </source>
</evidence>
<accession>A0ABX1ZMN4</accession>
<keyword evidence="2" id="KW-1185">Reference proteome</keyword>
<evidence type="ECO:0000313" key="2">
    <source>
        <dbReference type="Proteomes" id="UP000618579"/>
    </source>
</evidence>
<organism evidence="1 2">
    <name type="scientific">Paenibacillus planticolens</name>
    <dbReference type="NCBI Taxonomy" id="2654976"/>
    <lineage>
        <taxon>Bacteria</taxon>
        <taxon>Bacillati</taxon>
        <taxon>Bacillota</taxon>
        <taxon>Bacilli</taxon>
        <taxon>Bacillales</taxon>
        <taxon>Paenibacillaceae</taxon>
        <taxon>Paenibacillus</taxon>
    </lineage>
</organism>
<sequence length="363" mass="42761">MKKIAYIMHVDWRWIKQRPHFIAEELSKWYEIDVFYIANFRRKMLVPAQTSPTVCLAGFFIKLPFSARSSIVKFIENRINRRTQKKLNNSHYDWVWITSPVVLDFVNINLTKNVIYDCMDDVLAFPQKGKIIDLLKRNELLLLNKSSVIIASSNDLKRKLHVRGYKGEITVINNALNRSFIQEYPYEQNQVELVEKKFRLAYFGTISKWMDMNMLERLLQNIPNIEIILIGPLEIKLPKHGNLIYISPVAHSELKRLCSNTDAFIMPFIINDLILSVDPVKIYEYLSFGKPVVAINYDETKKFLPYISLYNNYEQLEELILNIINNKYVTQDRINVNKFLQKNCWDSRAFEIHKLLGTRTNGE</sequence>
<dbReference type="SUPFAM" id="SSF53756">
    <property type="entry name" value="UDP-Glycosyltransferase/glycogen phosphorylase"/>
    <property type="match status" value="1"/>
</dbReference>